<dbReference type="SUPFAM" id="SSF75304">
    <property type="entry name" value="Amidase signature (AS) enzymes"/>
    <property type="match status" value="1"/>
</dbReference>
<dbReference type="RefSeq" id="WP_107967511.1">
    <property type="nucleotide sequence ID" value="NZ_NWBU01000007.1"/>
</dbReference>
<feature type="domain" description="Amidase" evidence="1">
    <location>
        <begin position="28"/>
        <end position="428"/>
    </location>
</feature>
<dbReference type="InterPro" id="IPR023631">
    <property type="entry name" value="Amidase_dom"/>
</dbReference>
<dbReference type="NCBIfam" id="TIGR02715">
    <property type="entry name" value="amido_AtzE"/>
    <property type="match status" value="1"/>
</dbReference>
<dbReference type="NCBIfam" id="NF006631">
    <property type="entry name" value="PRK09201.1"/>
    <property type="match status" value="1"/>
</dbReference>
<dbReference type="InterPro" id="IPR000120">
    <property type="entry name" value="Amidase"/>
</dbReference>
<gene>
    <name evidence="2" type="ORF">CLG96_08765</name>
</gene>
<comment type="caution">
    <text evidence="2">The sequence shown here is derived from an EMBL/GenBank/DDBJ whole genome shotgun (WGS) entry which is preliminary data.</text>
</comment>
<dbReference type="AlphaFoldDB" id="A0A2T5FYA5"/>
<dbReference type="InterPro" id="IPR014087">
    <property type="entry name" value="Carboxybiuret_hydro_AtzE"/>
</dbReference>
<keyword evidence="2" id="KW-0378">Hydrolase</keyword>
<organism evidence="2 3">
    <name type="scientific">Sphingomonas oleivorans</name>
    <dbReference type="NCBI Taxonomy" id="1735121"/>
    <lineage>
        <taxon>Bacteria</taxon>
        <taxon>Pseudomonadati</taxon>
        <taxon>Pseudomonadota</taxon>
        <taxon>Alphaproteobacteria</taxon>
        <taxon>Sphingomonadales</taxon>
        <taxon>Sphingomonadaceae</taxon>
        <taxon>Sphingomonas</taxon>
    </lineage>
</organism>
<name>A0A2T5FYA5_9SPHN</name>
<dbReference type="Pfam" id="PF01425">
    <property type="entry name" value="Amidase"/>
    <property type="match status" value="1"/>
</dbReference>
<dbReference type="InterPro" id="IPR036928">
    <property type="entry name" value="AS_sf"/>
</dbReference>
<dbReference type="Proteomes" id="UP000244162">
    <property type="component" value="Unassembled WGS sequence"/>
</dbReference>
<dbReference type="PANTHER" id="PTHR11895">
    <property type="entry name" value="TRANSAMIDASE"/>
    <property type="match status" value="1"/>
</dbReference>
<evidence type="ECO:0000259" key="1">
    <source>
        <dbReference type="Pfam" id="PF01425"/>
    </source>
</evidence>
<accession>A0A2T5FYA5</accession>
<keyword evidence="3" id="KW-1185">Reference proteome</keyword>
<reference evidence="2 3" key="1">
    <citation type="submission" date="2017-09" db="EMBL/GenBank/DDBJ databases">
        <title>Sphingomonas panjinensis sp.nov., isolated from oil-contaminated soil.</title>
        <authorList>
            <person name="Wang L."/>
            <person name="Chen L."/>
        </authorList>
    </citation>
    <scope>NUCLEOTIDE SEQUENCE [LARGE SCALE GENOMIC DNA]</scope>
    <source>
        <strain evidence="2 3">FW-11</strain>
    </source>
</reference>
<proteinExistence type="predicted"/>
<evidence type="ECO:0000313" key="3">
    <source>
        <dbReference type="Proteomes" id="UP000244162"/>
    </source>
</evidence>
<protein>
    <submittedName>
        <fullName evidence="2">AtzE family amidohydrolase</fullName>
    </submittedName>
</protein>
<dbReference type="Gene3D" id="3.90.1300.10">
    <property type="entry name" value="Amidase signature (AS) domain"/>
    <property type="match status" value="1"/>
</dbReference>
<sequence>MSGPDSRSAAAIAADVRAGRTSAEQVARDALADIARRDPPLNAFTRLLPERALADARAVDAKIARGIDPGPLAGVPFAVKDLFDVAGIPTTAGAALRRDASPAARDADAITSLNEAGGVLVGTLNMDEFAYGFATDNAHFGLTRNPHDPDRIAGGSSGGSAAAVAAGLVPLSLGSDTNGSIRVPAALCGLYGLRATQGGLSRRGAFPFAASFDMVGPFARSVADMRLIFDALAGCRSADVPAEGLRVGRLEGWFRRNASEELLAGIDRIADHFGGAVPVELPEAERARAAAFLITAAEGGNLHLPDLRSRAMAYDPATRDRLLAGAMLPAATYIQAQRFRGWARDAALALFDRFDLLVAPGCPGPAPRIASATIMVEGKPVSARANLGLYTQPLTLIGLPVLSVPLARPGELPLGVQLIAAPGREDLLFAAAAALEEAGIIGFSEPVEMELSSR</sequence>
<evidence type="ECO:0000313" key="2">
    <source>
        <dbReference type="EMBL" id="PTQ11517.1"/>
    </source>
</evidence>
<dbReference type="GO" id="GO:0016787">
    <property type="term" value="F:hydrolase activity"/>
    <property type="evidence" value="ECO:0007669"/>
    <property type="project" value="UniProtKB-KW"/>
</dbReference>
<dbReference type="PANTHER" id="PTHR11895:SF172">
    <property type="entry name" value="GLUTAMYL-TRNA(GLN) AMIDOTRANSFERASE"/>
    <property type="match status" value="1"/>
</dbReference>
<dbReference type="EMBL" id="NWBU01000007">
    <property type="protein sequence ID" value="PTQ11517.1"/>
    <property type="molecule type" value="Genomic_DNA"/>
</dbReference>
<dbReference type="OrthoDB" id="7490557at2"/>